<proteinExistence type="predicted"/>
<protein>
    <submittedName>
        <fullName evidence="2">Uncharacterized protein</fullName>
    </submittedName>
</protein>
<name>A0A8J5L8I4_ZINOF</name>
<evidence type="ECO:0000256" key="1">
    <source>
        <dbReference type="SAM" id="MobiDB-lite"/>
    </source>
</evidence>
<dbReference type="Proteomes" id="UP000734854">
    <property type="component" value="Unassembled WGS sequence"/>
</dbReference>
<dbReference type="EMBL" id="JACMSC010000006">
    <property type="protein sequence ID" value="KAG6517936.1"/>
    <property type="molecule type" value="Genomic_DNA"/>
</dbReference>
<evidence type="ECO:0000313" key="3">
    <source>
        <dbReference type="Proteomes" id="UP000734854"/>
    </source>
</evidence>
<evidence type="ECO:0000313" key="2">
    <source>
        <dbReference type="EMBL" id="KAG6517936.1"/>
    </source>
</evidence>
<keyword evidence="3" id="KW-1185">Reference proteome</keyword>
<organism evidence="2 3">
    <name type="scientific">Zingiber officinale</name>
    <name type="common">Ginger</name>
    <name type="synonym">Amomum zingiber</name>
    <dbReference type="NCBI Taxonomy" id="94328"/>
    <lineage>
        <taxon>Eukaryota</taxon>
        <taxon>Viridiplantae</taxon>
        <taxon>Streptophyta</taxon>
        <taxon>Embryophyta</taxon>
        <taxon>Tracheophyta</taxon>
        <taxon>Spermatophyta</taxon>
        <taxon>Magnoliopsida</taxon>
        <taxon>Liliopsida</taxon>
        <taxon>Zingiberales</taxon>
        <taxon>Zingiberaceae</taxon>
        <taxon>Zingiber</taxon>
    </lineage>
</organism>
<sequence length="73" mass="7928">MSSLSRGHQKLVGNQAPPASTVHRRSTVSAILLQLSGQHCSPAIHSVSHLVTTVSSSDMSYQQLTWNWVFLLG</sequence>
<dbReference type="AlphaFoldDB" id="A0A8J5L8I4"/>
<feature type="region of interest" description="Disordered" evidence="1">
    <location>
        <begin position="1"/>
        <end position="23"/>
    </location>
</feature>
<comment type="caution">
    <text evidence="2">The sequence shown here is derived from an EMBL/GenBank/DDBJ whole genome shotgun (WGS) entry which is preliminary data.</text>
</comment>
<accession>A0A8J5L8I4</accession>
<gene>
    <name evidence="2" type="ORF">ZIOFF_021336</name>
</gene>
<reference evidence="2 3" key="1">
    <citation type="submission" date="2020-08" db="EMBL/GenBank/DDBJ databases">
        <title>Plant Genome Project.</title>
        <authorList>
            <person name="Zhang R.-G."/>
        </authorList>
    </citation>
    <scope>NUCLEOTIDE SEQUENCE [LARGE SCALE GENOMIC DNA]</scope>
    <source>
        <tissue evidence="2">Rhizome</tissue>
    </source>
</reference>